<evidence type="ECO:0000256" key="3">
    <source>
        <dbReference type="ARBA" id="ARBA00022837"/>
    </source>
</evidence>
<evidence type="ECO:0000313" key="7">
    <source>
        <dbReference type="Proteomes" id="UP000292423"/>
    </source>
</evidence>
<dbReference type="InterPro" id="IPR001343">
    <property type="entry name" value="Hemolysn_Ca-bd"/>
</dbReference>
<dbReference type="EMBL" id="SHKX01000011">
    <property type="protein sequence ID" value="RZU46896.1"/>
    <property type="molecule type" value="Genomic_DNA"/>
</dbReference>
<name>A0A4V2G612_9GAMM</name>
<dbReference type="GO" id="GO:0005576">
    <property type="term" value="C:extracellular region"/>
    <property type="evidence" value="ECO:0007669"/>
    <property type="project" value="UniProtKB-SubCell"/>
</dbReference>
<sequence length="2221" mass="223586">MAIINGDSNNNSLTGTASADSLYGYAGNDTLSGAGGNDYLDGGSGDDSMVGGLGNDVYVIDSASDVVVELAGEGTDVAYVYATTINLSTSSIEIINMYGGSLNVTANSESNRINGNSGNNSIDGGAGVDTIFAGSGDDTVYGGAGTDYIYGDDGNDLLSGDSENDRLYGGNGNDTLLGGAGDDILSGGIGTDSMIGGTGRDSYYVDSSLDVVVENANEGTDKVYSEISYTLGADVELLELLGTANLNGIGNTLDNWITGNTGNNSLVGGSGNDTLDGGVGQDTMVGGLGNDRYFVDSALDVVTEAASEGTDAIVSSISYVLGANIENLALTGQSNLTATGNAQDNYLVGNDGNNTITGGAGNDVVNGGAGNDSLVGGLGNDQYYVDSYGDVVVELANEGNDRVYSYVGFTLPNNVENLVLLGGDNIVAYGNSLVNNLRGNNGDNTLNGGTGADIMIGGGGNDTYYVDNVGDTVTEAAGEGTNDTIYASVNYTLPINVERLIISGSATTLTGNSSDNYLVGNTAANTIDGGLGNDTLDGGTGADSMNGGDGNDVYYVDNVGDVLVDSSGTDTVYSSISYTLGTGFENLVLTGTSNINGSGNASANAITGNASSNTLTSGAATGTTGNDTLTGGDGDDTYIIDDAGDVIIEQDGEGTDNVQVNYSGYTLSANVENLTLMGTVAAVTGNVLDNTMDGNASNNMMSGADGNDRINGQGGADTIDGGNGDDIIDGGAGTDSMVGGAGNDSFYVDAAADVIVEAASGGTDTVNASVSYTISANIESLVLTGTAANGNGATGNFNEMITGNAANNILSGDGGNDTLYGGTGNDTLSGGANDDVLDGNAGTDSMVGGTGNDSYYVDNSGDSVTENASEGTDTVYTSISYTLGTNFENLTATGSQAITLTGNSVSNYITGNSSANTLIGGAGDTLAGGGGNDTYVYSGSFTGAIVETATGGNDTIQADFNVDLNATQYANVENITFTNGSRTGTGNGVANYFISNANENVYYGNGGNDTFDSNYGGGNAEDVPPTSNDGDTMYGGTGDDTYYVSTFDERYTSYNWLGQATVNPGWAPYVLDVIVENANEGNDSLVINWIDVDDDDNGSGIESATVDLNAGASDLANGLSRIGNGNIENLTFTGTDDLKKAQGNGLNNLIIGGSGANTLSGGGGNDTISGGGGGDTLNGEDGDDSIITDGGDAISGGNGTDTVLTTVSYALDADVENAVLQNAAANLSLTGNGLNNVLTGDAGNNTLTGGTGADSMSGGAGNDTYDVDNVSDVCTENAFGGTDTVNAAVNWTLGANFENLYLKAGTGTIAGTGNNLNNTLNGWDNLLSNSLAGGAGDDTYYVYYDGANSDVVTENANAGYDVVNIKANGTLATYTMDANVEKLVLQGTATFSLVNGNVLDNGIIGTFNAAGLTTLAGGAGNDYYIVGSNDTVSETAGNGYDTVYVDNVNYSGSLANVEAVYAYNTTSETTNFTSGGFTLNFGTNTGGLLVWDGTGADTVTTGSGNDTIYGNGGTDTLAGGAGNDTYYITSGSAQITELASAGTDTVYSSATYTLASNVEFLYLQDSGGAINATGSTGNDTIIGNTSNNLISGGDGNDTLSGGGGTDTLTGGKGADFYYADSSSDAITELQTDLTDGLPAGNFAIYGGSTPAAETVDKAFDNNTSTKYLNYTTPNTGALIDLGYSAIVTSLGLTTANDASYRDPKTFTLYGSNTSTTLDMVQISGTAVALTTTTARLTDYPTVDLSANLSAYRYYRLVFNSIVGGGGDTDVQVSEIRLGGAWNDTDTVSSSASYTLGSLIENLILTGSSAINGTGNASANSLTGNSAANVLDGLGGIDTMAGGLGDDTYIVDNASDSVVENTGEGTDVVQSSVSYTLAANVENLTLTGTSAINATGNALNNYLTGNSAANVLTGGAGDDIYYVEGSDTVTELANEGTDSVLSTSSYTLAAGSYIENLQLLEFAGAINAIGNEYDNFIQGNGNNNSIVGGLGNDTLDGMAGNDTMLGGLGDDVYFVDNTSDSVTELAGEGVDTVYSQATTYTLGANVENLVLVGLNNISGVGNTQDNAITGNAGANVLSGGGGNDTFNGMQGNDTITGGTGNTSYLFARGDGTDSVSDTGGVDSFTFDSSVNHTQLWFAQSGNDLVVTVIGTTDQVTFNGWFTAAANHIETISTGDGFAIDDSSVGTLVTAMAAFTQPPLGYTDMPPEYFDSLELTLFSTWQG</sequence>
<gene>
    <name evidence="6" type="ORF">EV700_1281</name>
</gene>
<organism evidence="6 7">
    <name type="scientific">Fluviicoccus keumensis</name>
    <dbReference type="NCBI Taxonomy" id="1435465"/>
    <lineage>
        <taxon>Bacteria</taxon>
        <taxon>Pseudomonadati</taxon>
        <taxon>Pseudomonadota</taxon>
        <taxon>Gammaproteobacteria</taxon>
        <taxon>Moraxellales</taxon>
        <taxon>Moraxellaceae</taxon>
        <taxon>Fluviicoccus</taxon>
    </lineage>
</organism>
<feature type="compositionally biased region" description="Gly residues" evidence="4">
    <location>
        <begin position="1162"/>
        <end position="1176"/>
    </location>
</feature>
<dbReference type="PANTHER" id="PTHR38340:SF1">
    <property type="entry name" value="S-LAYER PROTEIN"/>
    <property type="match status" value="1"/>
</dbReference>
<evidence type="ECO:0000313" key="6">
    <source>
        <dbReference type="EMBL" id="RZU46896.1"/>
    </source>
</evidence>
<reference evidence="6 7" key="1">
    <citation type="submission" date="2019-02" db="EMBL/GenBank/DDBJ databases">
        <title>Genomic Encyclopedia of Type Strains, Phase IV (KMG-IV): sequencing the most valuable type-strain genomes for metagenomic binning, comparative biology and taxonomic classification.</title>
        <authorList>
            <person name="Goeker M."/>
        </authorList>
    </citation>
    <scope>NUCLEOTIDE SEQUENCE [LARGE SCALE GENOMIC DNA]</scope>
    <source>
        <strain evidence="6 7">DSM 105135</strain>
    </source>
</reference>
<dbReference type="InterPro" id="IPR018511">
    <property type="entry name" value="Hemolysin-typ_Ca-bd_CS"/>
</dbReference>
<evidence type="ECO:0000256" key="2">
    <source>
        <dbReference type="ARBA" id="ARBA00022525"/>
    </source>
</evidence>
<dbReference type="InterPro" id="IPR011049">
    <property type="entry name" value="Serralysin-like_metalloprot_C"/>
</dbReference>
<keyword evidence="7" id="KW-1185">Reference proteome</keyword>
<dbReference type="Proteomes" id="UP000292423">
    <property type="component" value="Unassembled WGS sequence"/>
</dbReference>
<dbReference type="RefSeq" id="WP_130411924.1">
    <property type="nucleotide sequence ID" value="NZ_SHKX01000011.1"/>
</dbReference>
<feature type="region of interest" description="Disordered" evidence="4">
    <location>
        <begin position="1162"/>
        <end position="1193"/>
    </location>
</feature>
<evidence type="ECO:0000256" key="1">
    <source>
        <dbReference type="ARBA" id="ARBA00004613"/>
    </source>
</evidence>
<protein>
    <submittedName>
        <fullName evidence="6">Hemolysin type calcium-binding protein</fullName>
    </submittedName>
</protein>
<dbReference type="PRINTS" id="PR00313">
    <property type="entry name" value="CABNDNGRPT"/>
</dbReference>
<dbReference type="SUPFAM" id="SSF51120">
    <property type="entry name" value="beta-Roll"/>
    <property type="match status" value="15"/>
</dbReference>
<dbReference type="SUPFAM" id="SSF49785">
    <property type="entry name" value="Galactose-binding domain-like"/>
    <property type="match status" value="1"/>
</dbReference>
<dbReference type="Gene3D" id="2.150.10.10">
    <property type="entry name" value="Serralysin-like metalloprotease, C-terminal"/>
    <property type="match status" value="12"/>
</dbReference>
<comment type="caution">
    <text evidence="6">The sequence shown here is derived from an EMBL/GenBank/DDBJ whole genome shotgun (WGS) entry which is preliminary data.</text>
</comment>
<proteinExistence type="predicted"/>
<dbReference type="InterPro" id="IPR050557">
    <property type="entry name" value="RTX_toxin/Mannuronan_C5-epim"/>
</dbReference>
<dbReference type="Pfam" id="PF06594">
    <property type="entry name" value="HCBP_related"/>
    <property type="match status" value="1"/>
</dbReference>
<comment type="subcellular location">
    <subcellularLocation>
        <location evidence="1">Secreted</location>
    </subcellularLocation>
</comment>
<accession>A0A4V2G612</accession>
<dbReference type="InterPro" id="IPR008979">
    <property type="entry name" value="Galactose-bd-like_sf"/>
</dbReference>
<dbReference type="GO" id="GO:0005509">
    <property type="term" value="F:calcium ion binding"/>
    <property type="evidence" value="ECO:0007669"/>
    <property type="project" value="InterPro"/>
</dbReference>
<feature type="domain" description="Haemolysin-type calcium binding-related" evidence="5">
    <location>
        <begin position="2142"/>
        <end position="2180"/>
    </location>
</feature>
<dbReference type="InterPro" id="IPR010566">
    <property type="entry name" value="Haemolys_ca-bd"/>
</dbReference>
<dbReference type="Pfam" id="PF00353">
    <property type="entry name" value="HemolysinCabind"/>
    <property type="match status" value="19"/>
</dbReference>
<keyword evidence="2" id="KW-0964">Secreted</keyword>
<dbReference type="PANTHER" id="PTHR38340">
    <property type="entry name" value="S-LAYER PROTEIN"/>
    <property type="match status" value="1"/>
</dbReference>
<evidence type="ECO:0000256" key="4">
    <source>
        <dbReference type="SAM" id="MobiDB-lite"/>
    </source>
</evidence>
<evidence type="ECO:0000259" key="5">
    <source>
        <dbReference type="Pfam" id="PF06594"/>
    </source>
</evidence>
<keyword evidence="3" id="KW-0106">Calcium</keyword>
<dbReference type="OrthoDB" id="8481600at2"/>
<dbReference type="PROSITE" id="PS00330">
    <property type="entry name" value="HEMOLYSIN_CALCIUM"/>
    <property type="match status" value="7"/>
</dbReference>